<reference evidence="7 8" key="1">
    <citation type="submission" date="2023-09" db="EMBL/GenBank/DDBJ databases">
        <title>Novel taxa isolated from Blanes Bay.</title>
        <authorList>
            <person name="Rey-Velasco X."/>
            <person name="Lucena T."/>
        </authorList>
    </citation>
    <scope>NUCLEOTIDE SEQUENCE [LARGE SCALE GENOMIC DNA]</scope>
    <source>
        <strain evidence="7 8">S334</strain>
    </source>
</reference>
<accession>A0ABU3L260</accession>
<keyword evidence="3 6" id="KW-0812">Transmembrane</keyword>
<sequence>MNSIPPKVVRQVLLAFLILLLGGLIFYQMLPYLAGVLGAVTLYVILRRPMLFLIDKGWWPSLAAVFLMILSFICILLPVAGTVLMLGNQVGRVVRNFKEFITAINDQIDNLEALIGYEFSSQIDATGIAGGLAKSLEGFAGGTFNTVIAIAIMYFLLFYMLTNRRKLRDSLREFIPTSVDNQQVIGDEITAMVRSNALGIPMVAFGQGLVALIGFLIFGTDNPFLWAGVVVIGSMIPFVGGLLGIVPVFIIMLSQGETFQAWGVLLYGVIVVGATDNLIRLYILRKLDDVHPLITLIGVIVGIPLFGFIGLIFGPLLISLFPIVVRIYKKEFGLTDDDDN</sequence>
<keyword evidence="5 6" id="KW-0472">Membrane</keyword>
<feature type="transmembrane region" description="Helical" evidence="6">
    <location>
        <begin position="224"/>
        <end position="252"/>
    </location>
</feature>
<name>A0ABU3L260_9FLAO</name>
<evidence type="ECO:0000256" key="4">
    <source>
        <dbReference type="ARBA" id="ARBA00022989"/>
    </source>
</evidence>
<proteinExistence type="inferred from homology"/>
<evidence type="ECO:0000256" key="5">
    <source>
        <dbReference type="ARBA" id="ARBA00023136"/>
    </source>
</evidence>
<feature type="transmembrane region" description="Helical" evidence="6">
    <location>
        <begin position="296"/>
        <end position="325"/>
    </location>
</feature>
<gene>
    <name evidence="7" type="ORF">RQM65_02270</name>
</gene>
<evidence type="ECO:0000256" key="6">
    <source>
        <dbReference type="SAM" id="Phobius"/>
    </source>
</evidence>
<feature type="transmembrane region" description="Helical" evidence="6">
    <location>
        <begin position="198"/>
        <end position="218"/>
    </location>
</feature>
<dbReference type="Pfam" id="PF01594">
    <property type="entry name" value="AI-2E_transport"/>
    <property type="match status" value="1"/>
</dbReference>
<comment type="subcellular location">
    <subcellularLocation>
        <location evidence="1">Membrane</location>
        <topology evidence="1">Multi-pass membrane protein</topology>
    </subcellularLocation>
</comment>
<feature type="transmembrane region" description="Helical" evidence="6">
    <location>
        <begin position="142"/>
        <end position="162"/>
    </location>
</feature>
<organism evidence="7 8">
    <name type="scientific">Pricia mediterranea</name>
    <dbReference type="NCBI Taxonomy" id="3076079"/>
    <lineage>
        <taxon>Bacteria</taxon>
        <taxon>Pseudomonadati</taxon>
        <taxon>Bacteroidota</taxon>
        <taxon>Flavobacteriia</taxon>
        <taxon>Flavobacteriales</taxon>
        <taxon>Flavobacteriaceae</taxon>
        <taxon>Pricia</taxon>
    </lineage>
</organism>
<dbReference type="InterPro" id="IPR002549">
    <property type="entry name" value="AI-2E-like"/>
</dbReference>
<evidence type="ECO:0000313" key="7">
    <source>
        <dbReference type="EMBL" id="MDT7827488.1"/>
    </source>
</evidence>
<dbReference type="PANTHER" id="PTHR21716">
    <property type="entry name" value="TRANSMEMBRANE PROTEIN"/>
    <property type="match status" value="1"/>
</dbReference>
<keyword evidence="8" id="KW-1185">Reference proteome</keyword>
<dbReference type="Proteomes" id="UP001250656">
    <property type="component" value="Unassembled WGS sequence"/>
</dbReference>
<evidence type="ECO:0000313" key="8">
    <source>
        <dbReference type="Proteomes" id="UP001250656"/>
    </source>
</evidence>
<comment type="similarity">
    <text evidence="2">Belongs to the autoinducer-2 exporter (AI-2E) (TC 2.A.86) family.</text>
</comment>
<dbReference type="EMBL" id="JAVTTP010000001">
    <property type="protein sequence ID" value="MDT7827488.1"/>
    <property type="molecule type" value="Genomic_DNA"/>
</dbReference>
<feature type="transmembrane region" description="Helical" evidence="6">
    <location>
        <begin position="264"/>
        <end position="284"/>
    </location>
</feature>
<feature type="transmembrane region" description="Helical" evidence="6">
    <location>
        <begin position="57"/>
        <end position="80"/>
    </location>
</feature>
<comment type="caution">
    <text evidence="7">The sequence shown here is derived from an EMBL/GenBank/DDBJ whole genome shotgun (WGS) entry which is preliminary data.</text>
</comment>
<evidence type="ECO:0000256" key="2">
    <source>
        <dbReference type="ARBA" id="ARBA00009773"/>
    </source>
</evidence>
<evidence type="ECO:0000256" key="3">
    <source>
        <dbReference type="ARBA" id="ARBA00022692"/>
    </source>
</evidence>
<protein>
    <submittedName>
        <fullName evidence="7">AI-2E family transporter</fullName>
    </submittedName>
</protein>
<keyword evidence="4 6" id="KW-1133">Transmembrane helix</keyword>
<feature type="transmembrane region" description="Helical" evidence="6">
    <location>
        <begin position="12"/>
        <end position="45"/>
    </location>
</feature>
<evidence type="ECO:0000256" key="1">
    <source>
        <dbReference type="ARBA" id="ARBA00004141"/>
    </source>
</evidence>
<dbReference type="PANTHER" id="PTHR21716:SF4">
    <property type="entry name" value="TRANSMEMBRANE PROTEIN 245"/>
    <property type="match status" value="1"/>
</dbReference>
<dbReference type="RefSeq" id="WP_314012433.1">
    <property type="nucleotide sequence ID" value="NZ_JAVTTP010000001.1"/>
</dbReference>